<sequence length="448" mass="49486">MKIGERRNTYHAYGSHLQTTTTEHQVLDLGQVQNTHLAKDVVVNSTSQKLNLTDGLGSKALFKAAGDQIQSEISAKYPDGVVCGELAISGGHNLYCALVFHCFLKRWTEGDKDNAEKSADFFTAYCHQRIPIFIHYKTTTQAVLEKDLPVLKQIVTSSLQEAHEKRDVRSITFPALGRGFSNFKADNVAKLMFQCVADFEESLGTEPTVKDVRFVIFPGDEEGVEAFIEEAKQRSQNVVTTMEYSTDIGNVRFTLVRGSLTKQVCDVVVNETLENLDMSKSPMSKELCAAAGPGLHLSLKQNVGDKIEYGHIAVTGNADLTNCKAVYHGALPIYKESTKIECRQSINIFLMQCFMEATESGYHSISLPPLGTDLKGYSAELSAEAIQGGDFYAPPTIVEGQYVFWSVLCVRSSVHSSVSSSVRLKVKVFGQGYNHAELCFTFLTDIQR</sequence>
<keyword evidence="5" id="KW-0539">Nucleus</keyword>
<dbReference type="GO" id="GO:0010629">
    <property type="term" value="P:negative regulation of gene expression"/>
    <property type="evidence" value="ECO:0007669"/>
    <property type="project" value="TreeGrafter"/>
</dbReference>
<protein>
    <recommendedName>
        <fullName evidence="6">Macro domain-containing protein</fullName>
    </recommendedName>
</protein>
<dbReference type="GO" id="GO:0016757">
    <property type="term" value="F:glycosyltransferase activity"/>
    <property type="evidence" value="ECO:0007669"/>
    <property type="project" value="UniProtKB-KW"/>
</dbReference>
<keyword evidence="4" id="KW-0520">NAD</keyword>
<evidence type="ECO:0000256" key="4">
    <source>
        <dbReference type="ARBA" id="ARBA00023027"/>
    </source>
</evidence>
<accession>A0A3L5TR96</accession>
<dbReference type="Proteomes" id="UP000266721">
    <property type="component" value="Unassembled WGS sequence"/>
</dbReference>
<dbReference type="SUPFAM" id="SSF52949">
    <property type="entry name" value="Macro domain-like"/>
    <property type="match status" value="2"/>
</dbReference>
<evidence type="ECO:0000256" key="1">
    <source>
        <dbReference type="ARBA" id="ARBA00004123"/>
    </source>
</evidence>
<dbReference type="InterPro" id="IPR002589">
    <property type="entry name" value="Macro_dom"/>
</dbReference>
<dbReference type="SMART" id="SM00506">
    <property type="entry name" value="A1pp"/>
    <property type="match status" value="2"/>
</dbReference>
<gene>
    <name evidence="7" type="ORF">AM593_05095</name>
</gene>
<evidence type="ECO:0000256" key="2">
    <source>
        <dbReference type="ARBA" id="ARBA00022676"/>
    </source>
</evidence>
<keyword evidence="8" id="KW-1185">Reference proteome</keyword>
<dbReference type="SMR" id="A0A3L5TR96"/>
<reference evidence="7 8" key="1">
    <citation type="journal article" date="2016" name="PLoS ONE">
        <title>A First Insight into the Genome of the Filter-Feeder Mussel Mytilus galloprovincialis.</title>
        <authorList>
            <person name="Murgarella M."/>
            <person name="Puiu D."/>
            <person name="Novoa B."/>
            <person name="Figueras A."/>
            <person name="Posada D."/>
            <person name="Canchaya C."/>
        </authorList>
    </citation>
    <scope>NUCLEOTIDE SEQUENCE [LARGE SCALE GENOMIC DNA]</scope>
    <source>
        <tissue evidence="7">Muscle</tissue>
    </source>
</reference>
<dbReference type="PANTHER" id="PTHR14453">
    <property type="entry name" value="PARP/ZINC FINGER CCCH TYPE DOMAIN CONTAINING PROTEIN"/>
    <property type="match status" value="1"/>
</dbReference>
<name>A0A3L5TR96_MYTGA</name>
<dbReference type="GO" id="GO:0005737">
    <property type="term" value="C:cytoplasm"/>
    <property type="evidence" value="ECO:0007669"/>
    <property type="project" value="TreeGrafter"/>
</dbReference>
<keyword evidence="3" id="KW-0808">Transferase</keyword>
<comment type="caution">
    <text evidence="7">The sequence shown here is derived from an EMBL/GenBank/DDBJ whole genome shotgun (WGS) entry which is preliminary data.</text>
</comment>
<proteinExistence type="predicted"/>
<dbReference type="PROSITE" id="PS51154">
    <property type="entry name" value="MACRO"/>
    <property type="match status" value="2"/>
</dbReference>
<evidence type="ECO:0000259" key="6">
    <source>
        <dbReference type="PROSITE" id="PS51154"/>
    </source>
</evidence>
<evidence type="ECO:0000313" key="7">
    <source>
        <dbReference type="EMBL" id="OPL21699.1"/>
    </source>
</evidence>
<organism evidence="7 8">
    <name type="scientific">Mytilus galloprovincialis</name>
    <name type="common">Mediterranean mussel</name>
    <dbReference type="NCBI Taxonomy" id="29158"/>
    <lineage>
        <taxon>Eukaryota</taxon>
        <taxon>Metazoa</taxon>
        <taxon>Spiralia</taxon>
        <taxon>Lophotrochozoa</taxon>
        <taxon>Mollusca</taxon>
        <taxon>Bivalvia</taxon>
        <taxon>Autobranchia</taxon>
        <taxon>Pteriomorphia</taxon>
        <taxon>Mytilida</taxon>
        <taxon>Mytiloidea</taxon>
        <taxon>Mytilidae</taxon>
        <taxon>Mytilinae</taxon>
        <taxon>Mytilus</taxon>
    </lineage>
</organism>
<dbReference type="EMBL" id="KV589228">
    <property type="protein sequence ID" value="OPL21699.1"/>
    <property type="molecule type" value="Genomic_DNA"/>
</dbReference>
<dbReference type="InterPro" id="IPR043472">
    <property type="entry name" value="Macro_dom-like"/>
</dbReference>
<dbReference type="Pfam" id="PF01661">
    <property type="entry name" value="Macro"/>
    <property type="match status" value="2"/>
</dbReference>
<feature type="non-terminal residue" evidence="7">
    <location>
        <position position="1"/>
    </location>
</feature>
<feature type="domain" description="Macro" evidence="6">
    <location>
        <begin position="240"/>
        <end position="448"/>
    </location>
</feature>
<dbReference type="AlphaFoldDB" id="A0A3L5TR96"/>
<keyword evidence="2" id="KW-0328">Glycosyltransferase</keyword>
<evidence type="ECO:0000256" key="5">
    <source>
        <dbReference type="ARBA" id="ARBA00023242"/>
    </source>
</evidence>
<feature type="domain" description="Macro" evidence="6">
    <location>
        <begin position="1"/>
        <end position="235"/>
    </location>
</feature>
<dbReference type="PANTHER" id="PTHR14453:SF67">
    <property type="entry name" value="POLY [ADP-RIBOSE] POLYMERASE"/>
    <property type="match status" value="1"/>
</dbReference>
<comment type="subcellular location">
    <subcellularLocation>
        <location evidence="1">Nucleus</location>
    </subcellularLocation>
</comment>
<dbReference type="GO" id="GO:0003714">
    <property type="term" value="F:transcription corepressor activity"/>
    <property type="evidence" value="ECO:0007669"/>
    <property type="project" value="TreeGrafter"/>
</dbReference>
<dbReference type="GO" id="GO:0005634">
    <property type="term" value="C:nucleus"/>
    <property type="evidence" value="ECO:0007669"/>
    <property type="project" value="UniProtKB-SubCell"/>
</dbReference>
<evidence type="ECO:0000313" key="8">
    <source>
        <dbReference type="Proteomes" id="UP000266721"/>
    </source>
</evidence>
<dbReference type="InterPro" id="IPR052056">
    <property type="entry name" value="Mono-ARTD/PARP"/>
</dbReference>
<dbReference type="Gene3D" id="3.40.220.10">
    <property type="entry name" value="Leucine Aminopeptidase, subunit E, domain 1"/>
    <property type="match status" value="2"/>
</dbReference>
<evidence type="ECO:0000256" key="3">
    <source>
        <dbReference type="ARBA" id="ARBA00022679"/>
    </source>
</evidence>